<gene>
    <name evidence="1" type="ORF">Cni_G28390</name>
</gene>
<dbReference type="EMBL" id="CP136898">
    <property type="protein sequence ID" value="WOL19588.1"/>
    <property type="molecule type" value="Genomic_DNA"/>
</dbReference>
<proteinExistence type="predicted"/>
<sequence>MGDSLVVICLLSYEFFSGGLQYLIELRPITTENQRERDLHFLPLDLPNLKKDDVLHALPPYTSKTLLCKLGCSLFTNGLEAIWKINLLAGPKFSTNITHPSLTVHVEVGLSSGIQQIVAQSDVTNSILLECCV</sequence>
<keyword evidence="2" id="KW-1185">Reference proteome</keyword>
<evidence type="ECO:0000313" key="1">
    <source>
        <dbReference type="EMBL" id="WOL19588.1"/>
    </source>
</evidence>
<protein>
    <submittedName>
        <fullName evidence="1">Uncharacterized protein</fullName>
    </submittedName>
</protein>
<dbReference type="Proteomes" id="UP001327560">
    <property type="component" value="Chromosome 9"/>
</dbReference>
<dbReference type="AlphaFoldDB" id="A0AAQ3QSB3"/>
<reference evidence="1 2" key="1">
    <citation type="submission" date="2023-10" db="EMBL/GenBank/DDBJ databases">
        <title>Chromosome-scale genome assembly provides insights into flower coloration mechanisms of Canna indica.</title>
        <authorList>
            <person name="Li C."/>
        </authorList>
    </citation>
    <scope>NUCLEOTIDE SEQUENCE [LARGE SCALE GENOMIC DNA]</scope>
    <source>
        <tissue evidence="1">Flower</tissue>
    </source>
</reference>
<name>A0AAQ3QSB3_9LILI</name>
<evidence type="ECO:0000313" key="2">
    <source>
        <dbReference type="Proteomes" id="UP001327560"/>
    </source>
</evidence>
<accession>A0AAQ3QSB3</accession>
<organism evidence="1 2">
    <name type="scientific">Canna indica</name>
    <name type="common">Indian-shot</name>
    <dbReference type="NCBI Taxonomy" id="4628"/>
    <lineage>
        <taxon>Eukaryota</taxon>
        <taxon>Viridiplantae</taxon>
        <taxon>Streptophyta</taxon>
        <taxon>Embryophyta</taxon>
        <taxon>Tracheophyta</taxon>
        <taxon>Spermatophyta</taxon>
        <taxon>Magnoliopsida</taxon>
        <taxon>Liliopsida</taxon>
        <taxon>Zingiberales</taxon>
        <taxon>Cannaceae</taxon>
        <taxon>Canna</taxon>
    </lineage>
</organism>